<keyword evidence="1" id="KW-0732">Signal</keyword>
<name>A0AAT9FR37_9BACT</name>
<dbReference type="EMBL" id="AP026866">
    <property type="protein sequence ID" value="BDS08357.1"/>
    <property type="molecule type" value="Genomic_DNA"/>
</dbReference>
<dbReference type="Gene3D" id="2.60.40.10">
    <property type="entry name" value="Immunoglobulins"/>
    <property type="match status" value="1"/>
</dbReference>
<feature type="domain" description="Putative collagen-binding" evidence="2">
    <location>
        <begin position="528"/>
        <end position="615"/>
    </location>
</feature>
<dbReference type="Pfam" id="PF16586">
    <property type="entry name" value="DUF5060"/>
    <property type="match status" value="1"/>
</dbReference>
<evidence type="ECO:0008006" key="5">
    <source>
        <dbReference type="Google" id="ProtNLM"/>
    </source>
</evidence>
<accession>A0AAT9FR37</accession>
<proteinExistence type="predicted"/>
<dbReference type="AlphaFoldDB" id="A0AAT9FR37"/>
<dbReference type="InterPro" id="IPR032260">
    <property type="entry name" value="DUF5060"/>
</dbReference>
<dbReference type="Gene3D" id="3.20.20.80">
    <property type="entry name" value="Glycosidases"/>
    <property type="match status" value="1"/>
</dbReference>
<protein>
    <recommendedName>
        <fullName evidence="5">DUF5060 domain-containing protein</fullName>
    </recommendedName>
</protein>
<organism evidence="4">
    <name type="scientific">Oceaniferula spumae</name>
    <dbReference type="NCBI Taxonomy" id="2979115"/>
    <lineage>
        <taxon>Bacteria</taxon>
        <taxon>Pseudomonadati</taxon>
        <taxon>Verrucomicrobiota</taxon>
        <taxon>Verrucomicrobiia</taxon>
        <taxon>Verrucomicrobiales</taxon>
        <taxon>Verrucomicrobiaceae</taxon>
        <taxon>Oceaniferula</taxon>
    </lineage>
</organism>
<evidence type="ECO:0000256" key="1">
    <source>
        <dbReference type="SAM" id="SignalP"/>
    </source>
</evidence>
<dbReference type="InterPro" id="IPR013783">
    <property type="entry name" value="Ig-like_fold"/>
</dbReference>
<dbReference type="KEGG" id="osu:NT6N_33970"/>
<feature type="signal peptide" evidence="1">
    <location>
        <begin position="1"/>
        <end position="26"/>
    </location>
</feature>
<gene>
    <name evidence="4" type="ORF">NT6N_33970</name>
</gene>
<dbReference type="InterPro" id="IPR024749">
    <property type="entry name" value="Collagen-bd_put"/>
</dbReference>
<evidence type="ECO:0000313" key="4">
    <source>
        <dbReference type="EMBL" id="BDS08357.1"/>
    </source>
</evidence>
<sequence length="619" mass="68693">MKMAVSTLIKRVSVFGLLLLGNIALAAGKVEVSGELKQWHKVTLTVDGPEAKETDQKPNPFTDLVLDVRFTHESGSPDYLVPGYFAADGNAAESSATKGSKWRAHLSPDKVGKWKYTVSFKGGESHGATGSFEIKATDKKGSDLRAKGRLQYVGKRYLRHAGSGEWFLKVGADSPETFLAYKDFDGTVANNPKKCPLKSWQPHVKDWKTGDPTWQDGKGKGMIGAINYLASMGGNAFSFIPYNAGGDGDNVWPHVSRSDKLHFDCSKLDQWGIVFDHATSKGMYLHFKLQETENDDRKGPGKDQALDGGKLGPERKAYLREMVARFGHNLALNWNIGEENTQSLDQIREQAQFIRKIDPYGHLVVLHTYPHQHDKIYGGLLGNKKILTGLSIQNSDVAKTHVDTLRWVSRSSDSGHPWVVAFDEAGNAGAGSPPDPDWPGVAEVLKKNKASKKPLDIPSINDVRSKVLWGNLMAGGAGVEYYFGYKLPENDLKAENWRSRDQTWQYSAIATKFFHDNKIPFWEMKNSNSLIGNKNNGNDAYCFSKTGEIYLIYLRKAGARQLDLTEVDNTFHIKWFNPREGGALQQGSIQQVTGGEKVDLGLPPSEQGRDWVLLLIPNR</sequence>
<reference evidence="4" key="1">
    <citation type="submission" date="2024-07" db="EMBL/GenBank/DDBJ databases">
        <title>Complete genome sequence of Verrucomicrobiaceae bacterium NT6N.</title>
        <authorList>
            <person name="Huang C."/>
            <person name="Takami H."/>
            <person name="Hamasaki K."/>
        </authorList>
    </citation>
    <scope>NUCLEOTIDE SEQUENCE</scope>
    <source>
        <strain evidence="4">NT6N</strain>
    </source>
</reference>
<feature type="chain" id="PRO_5043311036" description="DUF5060 domain-containing protein" evidence="1">
    <location>
        <begin position="27"/>
        <end position="619"/>
    </location>
</feature>
<dbReference type="Pfam" id="PF12904">
    <property type="entry name" value="Collagen_bind_2"/>
    <property type="match status" value="1"/>
</dbReference>
<evidence type="ECO:0000259" key="2">
    <source>
        <dbReference type="Pfam" id="PF12904"/>
    </source>
</evidence>
<evidence type="ECO:0000259" key="3">
    <source>
        <dbReference type="Pfam" id="PF16586"/>
    </source>
</evidence>
<feature type="domain" description="DUF5060" evidence="3">
    <location>
        <begin position="36"/>
        <end position="121"/>
    </location>
</feature>